<gene>
    <name evidence="1" type="ORF">JKL49_11390</name>
</gene>
<organism evidence="1 2">
    <name type="scientific">Phenylobacterium glaciei</name>
    <dbReference type="NCBI Taxonomy" id="2803784"/>
    <lineage>
        <taxon>Bacteria</taxon>
        <taxon>Pseudomonadati</taxon>
        <taxon>Pseudomonadota</taxon>
        <taxon>Alphaproteobacteria</taxon>
        <taxon>Caulobacterales</taxon>
        <taxon>Caulobacteraceae</taxon>
        <taxon>Phenylobacterium</taxon>
    </lineage>
</organism>
<comment type="caution">
    <text evidence="1">The sequence shown here is derived from an EMBL/GenBank/DDBJ whole genome shotgun (WGS) entry which is preliminary data.</text>
</comment>
<dbReference type="AlphaFoldDB" id="A0A941D136"/>
<name>A0A941D136_9CAUL</name>
<dbReference type="EMBL" id="JAGSGD010000001">
    <property type="protein sequence ID" value="MBR7619992.1"/>
    <property type="molecule type" value="Genomic_DNA"/>
</dbReference>
<proteinExistence type="predicted"/>
<dbReference type="Proteomes" id="UP000622580">
    <property type="component" value="Unassembled WGS sequence"/>
</dbReference>
<dbReference type="RefSeq" id="WP_215340659.1">
    <property type="nucleotide sequence ID" value="NZ_JAGSGD010000001.1"/>
</dbReference>
<keyword evidence="2" id="KW-1185">Reference proteome</keyword>
<sequence>MKFLTVSRCTAGVALALALTACKGAEPLGGEQPKTEIFVLVDLSETWHDKENAEVERKNQNLLRTIGRGISLYADSAEPPLLIQYRVIGSASLNREPICRATYMPTLVGGGNKDPFRIRSRKKLEKYLSIDCPRVIIARPPEDRTEISAAIASVAEKPRGKKALRYMIIASDFLEETNAPEPLPVGALAGTKVLLLYRPVSPDREVGGQMTARIESWRQSLEQFGAVVTKVPDSGYEQSDLVSFLSPK</sequence>
<evidence type="ECO:0000313" key="1">
    <source>
        <dbReference type="EMBL" id="MBR7619992.1"/>
    </source>
</evidence>
<evidence type="ECO:0000313" key="2">
    <source>
        <dbReference type="Proteomes" id="UP000622580"/>
    </source>
</evidence>
<reference evidence="1" key="1">
    <citation type="submission" date="2021-04" db="EMBL/GenBank/DDBJ databases">
        <title>Draft genome assembly of strain Phenylobacterium sp. 20VBR1 using MiniION and Illumina platforms.</title>
        <authorList>
            <person name="Thomas F.A."/>
            <person name="Krishnan K.P."/>
            <person name="Sinha R.K."/>
        </authorList>
    </citation>
    <scope>NUCLEOTIDE SEQUENCE</scope>
    <source>
        <strain evidence="1">20VBR1</strain>
    </source>
</reference>
<dbReference type="PROSITE" id="PS51257">
    <property type="entry name" value="PROKAR_LIPOPROTEIN"/>
    <property type="match status" value="1"/>
</dbReference>
<protein>
    <submittedName>
        <fullName evidence="1">Uncharacterized protein</fullName>
    </submittedName>
</protein>
<accession>A0A941D136</accession>